<proteinExistence type="predicted"/>
<dbReference type="Proteomes" id="UP000274199">
    <property type="component" value="Segment"/>
</dbReference>
<evidence type="ECO:0000313" key="2">
    <source>
        <dbReference type="Proteomes" id="UP000274199"/>
    </source>
</evidence>
<sequence>MIKNVNFLPENVVKLLEVERKGIERFIESYEKRLEERKEAILEDEKYLEERKKDLEDIIKVLEG</sequence>
<reference evidence="1 2" key="1">
    <citation type="submission" date="2018-09" db="EMBL/GenBank/DDBJ databases">
        <title>Comparative Genomic Analysis of Eight Novel Haloalkaliphilic Bacteriophages from Lake Elmenteita, Kenya.</title>
        <authorList>
            <person name="Akhwale J.K."/>
        </authorList>
    </citation>
    <scope>NUCLEOTIDE SEQUENCE [LARGE SCALE GENOMIC DNA]</scope>
</reference>
<keyword evidence="2" id="KW-1185">Reference proteome</keyword>
<organism evidence="1 2">
    <name type="scientific">Bacillus phage vB_BcoS-136</name>
    <dbReference type="NCBI Taxonomy" id="2419619"/>
    <lineage>
        <taxon>Viruses</taxon>
        <taxon>Duplodnaviria</taxon>
        <taxon>Heunggongvirae</taxon>
        <taxon>Uroviricota</taxon>
        <taxon>Caudoviricetes</taxon>
        <taxon>Heleneionescovirinae</taxon>
        <taxon>Kenyattavirus</taxon>
        <taxon>Kenyattavirus kv136</taxon>
    </lineage>
</organism>
<gene>
    <name evidence="1" type="ORF">vBBcoS136_00238</name>
</gene>
<evidence type="ECO:0000313" key="1">
    <source>
        <dbReference type="EMBL" id="AYP68352.1"/>
    </source>
</evidence>
<accession>A0A3G3BVQ0</accession>
<name>A0A3G3BVQ0_9CAUD</name>
<protein>
    <submittedName>
        <fullName evidence="1">Uncharacterized protein</fullName>
    </submittedName>
</protein>
<dbReference type="EMBL" id="MH884508">
    <property type="protein sequence ID" value="AYP68352.1"/>
    <property type="molecule type" value="Genomic_DNA"/>
</dbReference>